<dbReference type="Gene3D" id="3.10.180.10">
    <property type="entry name" value="2,3-Dihydroxybiphenyl 1,2-Dioxygenase, domain 1"/>
    <property type="match status" value="1"/>
</dbReference>
<dbReference type="Proteomes" id="UP000253977">
    <property type="component" value="Unassembled WGS sequence"/>
</dbReference>
<feature type="domain" description="Glyoxalase-like" evidence="1">
    <location>
        <begin position="4"/>
        <end position="173"/>
    </location>
</feature>
<sequence length="203" mass="21715">MLTLDHLAVLGTSLAAAQAHAEAALGRVLRPGGRHPHFATHNALLGLEAGLYLEAIAIDPDAKAPGYPRWFGLDDFTGAPRLDKWICRVDDLDAALQALPMAGQPVALSRGDLRWRMAVPEDGRLPWGGLFPALIEWQTAPIPGDTLSEPGLRLDRLTVTHPEAGALQDLLAPYIADPRVGFETGAAGLRARFATPEGEKVLT</sequence>
<organism evidence="2 3">
    <name type="scientific">Thalassococcus profundi</name>
    <dbReference type="NCBI Taxonomy" id="2282382"/>
    <lineage>
        <taxon>Bacteria</taxon>
        <taxon>Pseudomonadati</taxon>
        <taxon>Pseudomonadota</taxon>
        <taxon>Alphaproteobacteria</taxon>
        <taxon>Rhodobacterales</taxon>
        <taxon>Roseobacteraceae</taxon>
        <taxon>Thalassococcus</taxon>
    </lineage>
</organism>
<dbReference type="Pfam" id="PF13468">
    <property type="entry name" value="Glyoxalase_3"/>
    <property type="match status" value="1"/>
</dbReference>
<dbReference type="OrthoDB" id="8451710at2"/>
<protein>
    <submittedName>
        <fullName evidence="2">VOC family protein</fullName>
    </submittedName>
</protein>
<evidence type="ECO:0000313" key="3">
    <source>
        <dbReference type="Proteomes" id="UP000253977"/>
    </source>
</evidence>
<dbReference type="EMBL" id="QPMK01000003">
    <property type="protein sequence ID" value="RDD67092.1"/>
    <property type="molecule type" value="Genomic_DNA"/>
</dbReference>
<gene>
    <name evidence="2" type="ORF">DU478_04950</name>
</gene>
<dbReference type="InterPro" id="IPR029068">
    <property type="entry name" value="Glyas_Bleomycin-R_OHBP_Dase"/>
</dbReference>
<comment type="caution">
    <text evidence="2">The sequence shown here is derived from an EMBL/GenBank/DDBJ whole genome shotgun (WGS) entry which is preliminary data.</text>
</comment>
<dbReference type="InterPro" id="IPR025870">
    <property type="entry name" value="Glyoxalase-like_dom"/>
</dbReference>
<keyword evidence="3" id="KW-1185">Reference proteome</keyword>
<evidence type="ECO:0000313" key="2">
    <source>
        <dbReference type="EMBL" id="RDD67092.1"/>
    </source>
</evidence>
<proteinExistence type="predicted"/>
<name>A0A369TQD0_9RHOB</name>
<dbReference type="AlphaFoldDB" id="A0A369TQD0"/>
<dbReference type="RefSeq" id="WP_114509840.1">
    <property type="nucleotide sequence ID" value="NZ_QPMK01000003.1"/>
</dbReference>
<reference evidence="2 3" key="1">
    <citation type="submission" date="2018-07" db="EMBL/GenBank/DDBJ databases">
        <title>Thalassococcus profundi sp. nov., a marine bacterium isolated from deep seawater of Okinawa Trough.</title>
        <authorList>
            <person name="Yu M."/>
        </authorList>
    </citation>
    <scope>NUCLEOTIDE SEQUENCE [LARGE SCALE GENOMIC DNA]</scope>
    <source>
        <strain evidence="2 3">WRAS1</strain>
    </source>
</reference>
<accession>A0A369TQD0</accession>
<evidence type="ECO:0000259" key="1">
    <source>
        <dbReference type="Pfam" id="PF13468"/>
    </source>
</evidence>